<dbReference type="EC" id="1.14.13.227" evidence="1"/>
<evidence type="ECO:0000313" key="5">
    <source>
        <dbReference type="EMBL" id="MDC5699024.1"/>
    </source>
</evidence>
<comment type="catalytic activity">
    <reaction evidence="4">
        <text>propane + NADH + O2 + H(+) = propan-2-ol + NAD(+) + H2O</text>
        <dbReference type="Rhea" id="RHEA:49992"/>
        <dbReference type="ChEBI" id="CHEBI:15377"/>
        <dbReference type="ChEBI" id="CHEBI:15378"/>
        <dbReference type="ChEBI" id="CHEBI:15379"/>
        <dbReference type="ChEBI" id="CHEBI:17824"/>
        <dbReference type="ChEBI" id="CHEBI:32879"/>
        <dbReference type="ChEBI" id="CHEBI:57540"/>
        <dbReference type="ChEBI" id="CHEBI:57945"/>
        <dbReference type="EC" id="1.14.13.227"/>
    </reaction>
</comment>
<dbReference type="EMBL" id="JAPFQL010000102">
    <property type="protein sequence ID" value="MDC5699024.1"/>
    <property type="molecule type" value="Genomic_DNA"/>
</dbReference>
<dbReference type="RefSeq" id="WP_272463582.1">
    <property type="nucleotide sequence ID" value="NZ_JAPFQL010000102.1"/>
</dbReference>
<sequence>MQYELRTQVIEPQRKTFDHLVARFGDRPASRYEEGSFDIQARENLHYRPLWDPTKEIYDESFSVLRLTDPYSFTDPRQYYYAPYVTSRAAMSDAFGSTLTYLESRGLLERLPDAWKDLVAQLVIPLRHYESGAQLISTAAARFGFGTTITQCAAYAAFDRIGNAQLISRLGIALDGGTAGLLEDAKQSWLEDEALQGLRKLVEETIVEQDWALALIALDVTDQLLFRVLFAHLDDAAITGGAPAYSLAAQHLTEWFKDQRRWLDALYKTWTSDPELGAANAEILTSTVTGAVDRAVAALRPLAARADALVGAGAV</sequence>
<dbReference type="SUPFAM" id="SSF47240">
    <property type="entry name" value="Ferritin-like"/>
    <property type="match status" value="1"/>
</dbReference>
<reference evidence="5 6" key="1">
    <citation type="submission" date="2022-11" db="EMBL/GenBank/DDBJ databases">
        <title>Anaerobic phenanthrene biodegradation by a DNRA strain PheN6.</title>
        <authorList>
            <person name="Zhang Z."/>
        </authorList>
    </citation>
    <scope>NUCLEOTIDE SEQUENCE [LARGE SCALE GENOMIC DNA]</scope>
    <source>
        <strain evidence="5 6">PheN6</strain>
    </source>
</reference>
<evidence type="ECO:0000313" key="6">
    <source>
        <dbReference type="Proteomes" id="UP001150259"/>
    </source>
</evidence>
<evidence type="ECO:0000256" key="3">
    <source>
        <dbReference type="ARBA" id="ARBA00023033"/>
    </source>
</evidence>
<dbReference type="Pfam" id="PF02332">
    <property type="entry name" value="Phenol_Hydrox"/>
    <property type="match status" value="1"/>
</dbReference>
<evidence type="ECO:0000256" key="2">
    <source>
        <dbReference type="ARBA" id="ARBA00023002"/>
    </source>
</evidence>
<dbReference type="Proteomes" id="UP001150259">
    <property type="component" value="Unassembled WGS sequence"/>
</dbReference>
<name>A0ABT5GLR0_9MICO</name>
<comment type="caution">
    <text evidence="5">The sequence shown here is derived from an EMBL/GenBank/DDBJ whole genome shotgun (WGS) entry which is preliminary data.</text>
</comment>
<evidence type="ECO:0000256" key="4">
    <source>
        <dbReference type="ARBA" id="ARBA00048941"/>
    </source>
</evidence>
<accession>A0ABT5GLR0</accession>
<gene>
    <name evidence="5" type="ORF">OO014_17370</name>
</gene>
<feature type="non-terminal residue" evidence="5">
    <location>
        <position position="315"/>
    </location>
</feature>
<keyword evidence="2" id="KW-0560">Oxidoreductase</keyword>
<dbReference type="Gene3D" id="1.10.620.20">
    <property type="entry name" value="Ribonucleotide Reductase, subunit A"/>
    <property type="match status" value="1"/>
</dbReference>
<dbReference type="InterPro" id="IPR009078">
    <property type="entry name" value="Ferritin-like_SF"/>
</dbReference>
<keyword evidence="3" id="KW-0503">Monooxygenase</keyword>
<protein>
    <recommendedName>
        <fullName evidence="1">propane 2-monooxygenase</fullName>
        <ecNumber evidence="1">1.14.13.227</ecNumber>
    </recommendedName>
</protein>
<evidence type="ECO:0000256" key="1">
    <source>
        <dbReference type="ARBA" id="ARBA00012710"/>
    </source>
</evidence>
<organism evidence="5 6">
    <name type="scientific">Intrasporangium calvum</name>
    <dbReference type="NCBI Taxonomy" id="53358"/>
    <lineage>
        <taxon>Bacteria</taxon>
        <taxon>Bacillati</taxon>
        <taxon>Actinomycetota</taxon>
        <taxon>Actinomycetes</taxon>
        <taxon>Micrococcales</taxon>
        <taxon>Intrasporangiaceae</taxon>
        <taxon>Intrasporangium</taxon>
    </lineage>
</organism>
<dbReference type="InterPro" id="IPR003430">
    <property type="entry name" value="Phenol_Hydrox"/>
</dbReference>
<dbReference type="InterPro" id="IPR012348">
    <property type="entry name" value="RNR-like"/>
</dbReference>
<proteinExistence type="predicted"/>
<keyword evidence="6" id="KW-1185">Reference proteome</keyword>